<dbReference type="InterPro" id="IPR002347">
    <property type="entry name" value="SDR_fam"/>
</dbReference>
<keyword evidence="5" id="KW-1185">Reference proteome</keyword>
<dbReference type="Pfam" id="PF00561">
    <property type="entry name" value="Abhydrolase_1"/>
    <property type="match status" value="1"/>
</dbReference>
<accession>A0ABR4W976</accession>
<dbReference type="CDD" id="cd05233">
    <property type="entry name" value="SDR_c"/>
    <property type="match status" value="1"/>
</dbReference>
<evidence type="ECO:0000256" key="1">
    <source>
        <dbReference type="ARBA" id="ARBA00006484"/>
    </source>
</evidence>
<dbReference type="InterPro" id="IPR036291">
    <property type="entry name" value="NAD(P)-bd_dom_sf"/>
</dbReference>
<dbReference type="InterPro" id="IPR020904">
    <property type="entry name" value="Sc_DH/Rdtase_CS"/>
</dbReference>
<protein>
    <submittedName>
        <fullName evidence="4">Short chain dehydrogenase</fullName>
    </submittedName>
</protein>
<organism evidence="4 5">
    <name type="scientific">Alcanivorax jadensis T9</name>
    <dbReference type="NCBI Taxonomy" id="1177181"/>
    <lineage>
        <taxon>Bacteria</taxon>
        <taxon>Pseudomonadati</taxon>
        <taxon>Pseudomonadota</taxon>
        <taxon>Gammaproteobacteria</taxon>
        <taxon>Oceanospirillales</taxon>
        <taxon>Alcanivoracaceae</taxon>
        <taxon>Alcanivorax</taxon>
    </lineage>
</organism>
<evidence type="ECO:0000256" key="2">
    <source>
        <dbReference type="ARBA" id="ARBA00023002"/>
    </source>
</evidence>
<dbReference type="SUPFAM" id="SSF51735">
    <property type="entry name" value="NAD(P)-binding Rossmann-fold domains"/>
    <property type="match status" value="1"/>
</dbReference>
<dbReference type="PANTHER" id="PTHR43391">
    <property type="entry name" value="RETINOL DEHYDROGENASE-RELATED"/>
    <property type="match status" value="1"/>
</dbReference>
<comment type="caution">
    <text evidence="4">The sequence shown here is derived from an EMBL/GenBank/DDBJ whole genome shotgun (WGS) entry which is preliminary data.</text>
</comment>
<sequence>MTTTATVTSQGVNLQVYTFGDSSKVPVVLVHGYPDNHSIWQPVADRLAKKYFVISYDVRGAGASDAPRKRADYRMSLLSADLAAVVDATVPGRDFHLVGHDWGSIQSWESVTAEGPLKARIKSYTTISGPCLDHMGHWMRRRTLNLSPSAKTKVFKQVLSSWYIGFFHLPVLAPGAWQGGLDKLWPRYLKHRENVQEPEANPTQGKDGKHGVQLYRANFRNKLINPEARHAPCPVQLIVPTRDNYVGTQLFEDLHEWVDELYRRDINANHWVPLSHPDTLAAWIGDFVAGVENGNMPGALQHARVRPERLGLPLYGKTAVITGAGSGIGRATALRFAAEGADVVCVDIDEESAKSTAEQARELGAAAWPRKVDVGSAQAMQRLASWTGKELGGADIVINNAGIGMAGGVLETSSKDWERLLKVNLWGVIHGSRLFAQQMIDGHRRGHIINVASAAAFAPNRKLAAYSTSKAAVHMLSECLRAELAEHHIGVTSICPGFVATGIANSTVYAGLGDEEQADKRARADALYKRRNFSPDQVATAIFDAVLNNPALSLVGAEAWTTRLLSRFAPVLSRQVARLDITA</sequence>
<dbReference type="InterPro" id="IPR029058">
    <property type="entry name" value="AB_hydrolase_fold"/>
</dbReference>
<feature type="domain" description="AB hydrolase-1" evidence="3">
    <location>
        <begin position="26"/>
        <end position="277"/>
    </location>
</feature>
<dbReference type="Pfam" id="PF00106">
    <property type="entry name" value="adh_short"/>
    <property type="match status" value="1"/>
</dbReference>
<evidence type="ECO:0000259" key="3">
    <source>
        <dbReference type="Pfam" id="PF00561"/>
    </source>
</evidence>
<dbReference type="PRINTS" id="PR00081">
    <property type="entry name" value="GDHRDH"/>
</dbReference>
<dbReference type="PROSITE" id="PS00061">
    <property type="entry name" value="ADH_SHORT"/>
    <property type="match status" value="1"/>
</dbReference>
<evidence type="ECO:0000313" key="4">
    <source>
        <dbReference type="EMBL" id="KGD59812.1"/>
    </source>
</evidence>
<dbReference type="PANTHER" id="PTHR43391:SF12">
    <property type="entry name" value="OXIDOREDUCTASE EPHD-RELATED"/>
    <property type="match status" value="1"/>
</dbReference>
<dbReference type="EMBL" id="ARXU01000018">
    <property type="protein sequence ID" value="KGD59812.1"/>
    <property type="molecule type" value="Genomic_DNA"/>
</dbReference>
<comment type="similarity">
    <text evidence="1">Belongs to the short-chain dehydrogenases/reductases (SDR) family.</text>
</comment>
<dbReference type="PRINTS" id="PR00080">
    <property type="entry name" value="SDRFAMILY"/>
</dbReference>
<reference evidence="4 5" key="1">
    <citation type="submission" date="2012-09" db="EMBL/GenBank/DDBJ databases">
        <title>Genome Sequence of alkane-degrading Bacterium Alcanivorax jadensis T9.</title>
        <authorList>
            <person name="Lai Q."/>
            <person name="Shao Z."/>
        </authorList>
    </citation>
    <scope>NUCLEOTIDE SEQUENCE [LARGE SCALE GENOMIC DNA]</scope>
    <source>
        <strain evidence="4 5">T9</strain>
    </source>
</reference>
<evidence type="ECO:0000313" key="5">
    <source>
        <dbReference type="Proteomes" id="UP000029443"/>
    </source>
</evidence>
<dbReference type="Gene3D" id="3.40.50.1820">
    <property type="entry name" value="alpha/beta hydrolase"/>
    <property type="match status" value="1"/>
</dbReference>
<proteinExistence type="inferred from homology"/>
<gene>
    <name evidence="4" type="ORF">T9A_03194</name>
</gene>
<keyword evidence="2" id="KW-0560">Oxidoreductase</keyword>
<dbReference type="RefSeq" id="WP_052043111.1">
    <property type="nucleotide sequence ID" value="NZ_ARXU01000018.1"/>
</dbReference>
<dbReference type="Gene3D" id="3.40.50.720">
    <property type="entry name" value="NAD(P)-binding Rossmann-like Domain"/>
    <property type="match status" value="1"/>
</dbReference>
<dbReference type="SUPFAM" id="SSF53474">
    <property type="entry name" value="alpha/beta-Hydrolases"/>
    <property type="match status" value="1"/>
</dbReference>
<dbReference type="InterPro" id="IPR000073">
    <property type="entry name" value="AB_hydrolase_1"/>
</dbReference>
<name>A0ABR4W976_9GAMM</name>
<dbReference type="Proteomes" id="UP000029443">
    <property type="component" value="Unassembled WGS sequence"/>
</dbReference>
<dbReference type="NCBIfam" id="NF004514">
    <property type="entry name" value="PRK05855.1"/>
    <property type="match status" value="1"/>
</dbReference>